<dbReference type="AlphaFoldDB" id="A0A7C5EP65"/>
<gene>
    <name evidence="8" type="ORF">ENW48_03550</name>
</gene>
<evidence type="ECO:0000259" key="7">
    <source>
        <dbReference type="Pfam" id="PF09335"/>
    </source>
</evidence>
<dbReference type="InterPro" id="IPR051311">
    <property type="entry name" value="DedA_domain"/>
</dbReference>
<feature type="transmembrane region" description="Helical" evidence="6">
    <location>
        <begin position="20"/>
        <end position="50"/>
    </location>
</feature>
<keyword evidence="2" id="KW-1003">Cell membrane</keyword>
<sequence length="203" mass="22947">MGITETLVHYNTAIIQHLSYVGIFFLMALESMIAPVPSELVMTFAGFLIFTGHFDPVWVMVASGLGSIVGSLLSYGMGVLGEPVVLRYGRYLLLNTHHLEWTKNFFYRYGSVTIFISRFIPVVRHLISIPAGLARMSLWPFITYTAIGASLWNGFLTYLGVRLKENWRLIQQYTHTLDYLVLAVLLAGLAYLVWKFRASRTSA</sequence>
<comment type="caution">
    <text evidence="8">The sequence shown here is derived from an EMBL/GenBank/DDBJ whole genome shotgun (WGS) entry which is preliminary data.</text>
</comment>
<feature type="transmembrane region" description="Helical" evidence="6">
    <location>
        <begin position="173"/>
        <end position="194"/>
    </location>
</feature>
<evidence type="ECO:0000256" key="6">
    <source>
        <dbReference type="SAM" id="Phobius"/>
    </source>
</evidence>
<dbReference type="InterPro" id="IPR032816">
    <property type="entry name" value="VTT_dom"/>
</dbReference>
<feature type="transmembrane region" description="Helical" evidence="6">
    <location>
        <begin position="139"/>
        <end position="161"/>
    </location>
</feature>
<proteinExistence type="predicted"/>
<accession>A0A7C5EP65</accession>
<feature type="domain" description="VTT" evidence="7">
    <location>
        <begin position="36"/>
        <end position="160"/>
    </location>
</feature>
<dbReference type="EMBL" id="DTKJ01000022">
    <property type="protein sequence ID" value="HGZ11278.1"/>
    <property type="molecule type" value="Genomic_DNA"/>
</dbReference>
<evidence type="ECO:0000256" key="4">
    <source>
        <dbReference type="ARBA" id="ARBA00022989"/>
    </source>
</evidence>
<keyword evidence="5 6" id="KW-0472">Membrane</keyword>
<dbReference type="Pfam" id="PF09335">
    <property type="entry name" value="VTT_dom"/>
    <property type="match status" value="1"/>
</dbReference>
<keyword evidence="4 6" id="KW-1133">Transmembrane helix</keyword>
<protein>
    <submittedName>
        <fullName evidence="8">DedA family protein</fullName>
    </submittedName>
</protein>
<dbReference type="PANTHER" id="PTHR42709:SF6">
    <property type="entry name" value="UNDECAPRENYL PHOSPHATE TRANSPORTER A"/>
    <property type="match status" value="1"/>
</dbReference>
<organism evidence="8">
    <name type="scientific">Desulfobacca acetoxidans</name>
    <dbReference type="NCBI Taxonomy" id="60893"/>
    <lineage>
        <taxon>Bacteria</taxon>
        <taxon>Pseudomonadati</taxon>
        <taxon>Thermodesulfobacteriota</taxon>
        <taxon>Desulfobaccia</taxon>
        <taxon>Desulfobaccales</taxon>
        <taxon>Desulfobaccaceae</taxon>
        <taxon>Desulfobacca</taxon>
    </lineage>
</organism>
<feature type="transmembrane region" description="Helical" evidence="6">
    <location>
        <begin position="57"/>
        <end position="86"/>
    </location>
</feature>
<evidence type="ECO:0000256" key="3">
    <source>
        <dbReference type="ARBA" id="ARBA00022692"/>
    </source>
</evidence>
<reference evidence="8" key="1">
    <citation type="journal article" date="2020" name="mSystems">
        <title>Genome- and Community-Level Interaction Insights into Carbon Utilization and Element Cycling Functions of Hydrothermarchaeota in Hydrothermal Sediment.</title>
        <authorList>
            <person name="Zhou Z."/>
            <person name="Liu Y."/>
            <person name="Xu W."/>
            <person name="Pan J."/>
            <person name="Luo Z.H."/>
            <person name="Li M."/>
        </authorList>
    </citation>
    <scope>NUCLEOTIDE SEQUENCE [LARGE SCALE GENOMIC DNA]</scope>
    <source>
        <strain evidence="8">SpSt-853</strain>
    </source>
</reference>
<evidence type="ECO:0000256" key="5">
    <source>
        <dbReference type="ARBA" id="ARBA00023136"/>
    </source>
</evidence>
<comment type="subcellular location">
    <subcellularLocation>
        <location evidence="1">Cell membrane</location>
        <topology evidence="1">Multi-pass membrane protein</topology>
    </subcellularLocation>
</comment>
<dbReference type="PANTHER" id="PTHR42709">
    <property type="entry name" value="ALKALINE PHOSPHATASE LIKE PROTEIN"/>
    <property type="match status" value="1"/>
</dbReference>
<name>A0A7C5EP65_9BACT</name>
<evidence type="ECO:0000256" key="1">
    <source>
        <dbReference type="ARBA" id="ARBA00004651"/>
    </source>
</evidence>
<dbReference type="GO" id="GO:0005886">
    <property type="term" value="C:plasma membrane"/>
    <property type="evidence" value="ECO:0007669"/>
    <property type="project" value="UniProtKB-SubCell"/>
</dbReference>
<evidence type="ECO:0000313" key="8">
    <source>
        <dbReference type="EMBL" id="HGZ11278.1"/>
    </source>
</evidence>
<feature type="transmembrane region" description="Helical" evidence="6">
    <location>
        <begin position="106"/>
        <end position="127"/>
    </location>
</feature>
<keyword evidence="3 6" id="KW-0812">Transmembrane</keyword>
<evidence type="ECO:0000256" key="2">
    <source>
        <dbReference type="ARBA" id="ARBA00022475"/>
    </source>
</evidence>